<evidence type="ECO:0000256" key="3">
    <source>
        <dbReference type="ARBA" id="ARBA00022729"/>
    </source>
</evidence>
<evidence type="ECO:0000313" key="10">
    <source>
        <dbReference type="RefSeq" id="XP_026678715.1"/>
    </source>
</evidence>
<name>A0A1S3CZH9_DIACI</name>
<keyword evidence="2" id="KW-0645">Protease</keyword>
<dbReference type="STRING" id="121845.A0A1S3CZH9"/>
<dbReference type="PaxDb" id="121845-A0A1S3CZH9"/>
<proteinExistence type="inferred from homology"/>
<dbReference type="SMART" id="SM00645">
    <property type="entry name" value="Pept_C1"/>
    <property type="match status" value="1"/>
</dbReference>
<keyword evidence="3 7" id="KW-0732">Signal</keyword>
<dbReference type="InterPro" id="IPR012599">
    <property type="entry name" value="Propeptide_C1A"/>
</dbReference>
<dbReference type="Gene3D" id="3.90.70.10">
    <property type="entry name" value="Cysteine proteinases"/>
    <property type="match status" value="1"/>
</dbReference>
<keyword evidence="6" id="KW-1015">Disulfide bond</keyword>
<comment type="similarity">
    <text evidence="1">Belongs to the peptidase C1 family.</text>
</comment>
<keyword evidence="9" id="KW-1185">Reference proteome</keyword>
<organism evidence="9 10">
    <name type="scientific">Diaphorina citri</name>
    <name type="common">Asian citrus psyllid</name>
    <dbReference type="NCBI Taxonomy" id="121845"/>
    <lineage>
        <taxon>Eukaryota</taxon>
        <taxon>Metazoa</taxon>
        <taxon>Ecdysozoa</taxon>
        <taxon>Arthropoda</taxon>
        <taxon>Hexapoda</taxon>
        <taxon>Insecta</taxon>
        <taxon>Pterygota</taxon>
        <taxon>Neoptera</taxon>
        <taxon>Paraneoptera</taxon>
        <taxon>Hemiptera</taxon>
        <taxon>Sternorrhyncha</taxon>
        <taxon>Psylloidea</taxon>
        <taxon>Psyllidae</taxon>
        <taxon>Diaphorininae</taxon>
        <taxon>Diaphorina</taxon>
    </lineage>
</organism>
<dbReference type="Pfam" id="PF08127">
    <property type="entry name" value="Propeptide_C1"/>
    <property type="match status" value="1"/>
</dbReference>
<reference evidence="10" key="1">
    <citation type="submission" date="2025-08" db="UniProtKB">
        <authorList>
            <consortium name="RefSeq"/>
        </authorList>
    </citation>
    <scope>IDENTIFICATION</scope>
</reference>
<evidence type="ECO:0000256" key="2">
    <source>
        <dbReference type="ARBA" id="ARBA00022670"/>
    </source>
</evidence>
<dbReference type="GO" id="GO:0006508">
    <property type="term" value="P:proteolysis"/>
    <property type="evidence" value="ECO:0007669"/>
    <property type="project" value="UniProtKB-KW"/>
</dbReference>
<evidence type="ECO:0000256" key="7">
    <source>
        <dbReference type="SAM" id="SignalP"/>
    </source>
</evidence>
<dbReference type="SUPFAM" id="SSF54001">
    <property type="entry name" value="Cysteine proteinases"/>
    <property type="match status" value="1"/>
</dbReference>
<feature type="signal peptide" evidence="7">
    <location>
        <begin position="1"/>
        <end position="16"/>
    </location>
</feature>
<evidence type="ECO:0000256" key="1">
    <source>
        <dbReference type="ARBA" id="ARBA00008455"/>
    </source>
</evidence>
<dbReference type="PANTHER" id="PTHR12411">
    <property type="entry name" value="CYSTEINE PROTEASE FAMILY C1-RELATED"/>
    <property type="match status" value="1"/>
</dbReference>
<evidence type="ECO:0000256" key="6">
    <source>
        <dbReference type="ARBA" id="ARBA00023157"/>
    </source>
</evidence>
<dbReference type="Proteomes" id="UP000079169">
    <property type="component" value="Unplaced"/>
</dbReference>
<sequence length="344" mass="38839">MIHILVFLLGCTLVRGELYKFSDAYIDQINREANTWTAGRNFPANLSEEYLRQFLIADAKYFDQSDRPLPGDRKTYDPEYSATVPDRFDAREQWPNCGTIGHVPDTGACAAPHIFAAVGAFSDRRCIKSKGQQNRPLSTEYVASCCKICRYDDNKSCSHGSVFRTWNFLHKRGSVTGGDYGDRTGCQPSTISPCSHHGSAPTLPSCENQKVPKLKCHTRCTNPTYGRGFFQDKHRTTLTYWVDDNEDAIKKEILAHGPTTATFALYDDFYHYKSGVYKHTSNAKLENYLHSGKLIGWGTENGTPYWLVINTWGPHWGDRGTVKILRGKYECAFEYLIAAGKPKN</sequence>
<evidence type="ECO:0000256" key="4">
    <source>
        <dbReference type="ARBA" id="ARBA00022801"/>
    </source>
</evidence>
<keyword evidence="4" id="KW-0378">Hydrolase</keyword>
<evidence type="ECO:0000259" key="8">
    <source>
        <dbReference type="SMART" id="SM00645"/>
    </source>
</evidence>
<dbReference type="SMR" id="A0A1S3CZH9"/>
<feature type="domain" description="Peptidase C1A papain C-terminal" evidence="8">
    <location>
        <begin position="84"/>
        <end position="341"/>
    </location>
</feature>
<protein>
    <submittedName>
        <fullName evidence="10">Cathepsin B-like cysteine proteinase 4</fullName>
    </submittedName>
</protein>
<dbReference type="InterPro" id="IPR013128">
    <property type="entry name" value="Peptidase_C1A"/>
</dbReference>
<dbReference type="InterPro" id="IPR000668">
    <property type="entry name" value="Peptidase_C1A_C"/>
</dbReference>
<dbReference type="KEGG" id="dci:103508275"/>
<gene>
    <name evidence="10" type="primary">LOC103508275</name>
</gene>
<feature type="chain" id="PRO_5010395228" evidence="7">
    <location>
        <begin position="17"/>
        <end position="344"/>
    </location>
</feature>
<dbReference type="GeneID" id="103508275"/>
<accession>A0A1S3CZH9</accession>
<evidence type="ECO:0000313" key="9">
    <source>
        <dbReference type="Proteomes" id="UP000079169"/>
    </source>
</evidence>
<dbReference type="InterPro" id="IPR038765">
    <property type="entry name" value="Papain-like_cys_pep_sf"/>
</dbReference>
<dbReference type="CDD" id="cd02620">
    <property type="entry name" value="Peptidase_C1A_CathepsinB"/>
    <property type="match status" value="1"/>
</dbReference>
<dbReference type="GO" id="GO:0004197">
    <property type="term" value="F:cysteine-type endopeptidase activity"/>
    <property type="evidence" value="ECO:0007669"/>
    <property type="project" value="InterPro"/>
</dbReference>
<evidence type="ECO:0000256" key="5">
    <source>
        <dbReference type="ARBA" id="ARBA00022807"/>
    </source>
</evidence>
<dbReference type="AlphaFoldDB" id="A0A1S3CZH9"/>
<dbReference type="Pfam" id="PF00112">
    <property type="entry name" value="Peptidase_C1"/>
    <property type="match status" value="1"/>
</dbReference>
<dbReference type="RefSeq" id="XP_026678715.1">
    <property type="nucleotide sequence ID" value="XM_026822914.1"/>
</dbReference>
<keyword evidence="5" id="KW-0788">Thiol protease</keyword>